<dbReference type="EMBL" id="FMXB01000020">
    <property type="protein sequence ID" value="SDA67691.1"/>
    <property type="molecule type" value="Genomic_DNA"/>
</dbReference>
<gene>
    <name evidence="1" type="ORF">SAMN02910315_02111</name>
</gene>
<evidence type="ECO:0000313" key="2">
    <source>
        <dbReference type="Proteomes" id="UP000323439"/>
    </source>
</evidence>
<evidence type="ECO:0000313" key="1">
    <source>
        <dbReference type="EMBL" id="SDA67691.1"/>
    </source>
</evidence>
<protein>
    <recommendedName>
        <fullName evidence="3">DUF4325 domain-containing protein</fullName>
    </recommendedName>
</protein>
<keyword evidence="2" id="KW-1185">Reference proteome</keyword>
<dbReference type="OrthoDB" id="78012at2157"/>
<name>A0A1G5XBA6_9EURY</name>
<organism evidence="1 2">
    <name type="scientific">Methanobrevibacter millerae</name>
    <dbReference type="NCBI Taxonomy" id="230361"/>
    <lineage>
        <taxon>Archaea</taxon>
        <taxon>Methanobacteriati</taxon>
        <taxon>Methanobacteriota</taxon>
        <taxon>Methanomada group</taxon>
        <taxon>Methanobacteria</taxon>
        <taxon>Methanobacteriales</taxon>
        <taxon>Methanobacteriaceae</taxon>
        <taxon>Methanobrevibacter</taxon>
    </lineage>
</organism>
<reference evidence="1 2" key="1">
    <citation type="submission" date="2016-10" db="EMBL/GenBank/DDBJ databases">
        <authorList>
            <person name="Varghese N."/>
            <person name="Submissions S."/>
        </authorList>
    </citation>
    <scope>NUCLEOTIDE SEQUENCE [LARGE SCALE GENOMIC DNA]</scope>
    <source>
        <strain evidence="1 2">DSM 16643</strain>
    </source>
</reference>
<proteinExistence type="predicted"/>
<evidence type="ECO:0008006" key="3">
    <source>
        <dbReference type="Google" id="ProtNLM"/>
    </source>
</evidence>
<dbReference type="RefSeq" id="WP_149732599.1">
    <property type="nucleotide sequence ID" value="NZ_FMXB01000020.1"/>
</dbReference>
<accession>A0A1G5XBA6</accession>
<sequence>MVLIKLKEEFGVDLGSRSYAVKLFENLKNSSSKTTIDFEGIEFVSRSFSQEYLNSRLMADFEMEEINVPDAVRKMFNVVLKNNDIDMRY</sequence>
<dbReference type="AlphaFoldDB" id="A0A1G5XBA6"/>
<dbReference type="Proteomes" id="UP000323439">
    <property type="component" value="Unassembled WGS sequence"/>
</dbReference>